<dbReference type="Proteomes" id="UP000326202">
    <property type="component" value="Chromosome"/>
</dbReference>
<dbReference type="KEGG" id="htq:FRZ44_35760"/>
<dbReference type="Gene3D" id="3.30.160.170">
    <property type="entry name" value="FlaG-like"/>
    <property type="match status" value="1"/>
</dbReference>
<feature type="compositionally biased region" description="Low complexity" evidence="1">
    <location>
        <begin position="18"/>
        <end position="32"/>
    </location>
</feature>
<keyword evidence="3" id="KW-1185">Reference proteome</keyword>
<evidence type="ECO:0000256" key="1">
    <source>
        <dbReference type="SAM" id="MobiDB-lite"/>
    </source>
</evidence>
<dbReference type="SUPFAM" id="SSF160214">
    <property type="entry name" value="FlaG-like"/>
    <property type="match status" value="1"/>
</dbReference>
<feature type="region of interest" description="Disordered" evidence="1">
    <location>
        <begin position="1"/>
        <end position="52"/>
    </location>
</feature>
<evidence type="ECO:0000313" key="3">
    <source>
        <dbReference type="Proteomes" id="UP000326202"/>
    </source>
</evidence>
<gene>
    <name evidence="2" type="ORF">FRZ44_35760</name>
</gene>
<dbReference type="Pfam" id="PF03646">
    <property type="entry name" value="FlaG"/>
    <property type="match status" value="1"/>
</dbReference>
<reference evidence="2 3" key="1">
    <citation type="submission" date="2019-08" db="EMBL/GenBank/DDBJ databases">
        <title>Hyperibacter terrae gen. nov., sp. nov. and Hyperibacter viscosus sp. nov., two new members in the family Rhodospirillaceae isolated from the rhizosphere of Hypericum perforatum.</title>
        <authorList>
            <person name="Noviana Z."/>
        </authorList>
    </citation>
    <scope>NUCLEOTIDE SEQUENCE [LARGE SCALE GENOMIC DNA]</scope>
    <source>
        <strain evidence="2 3">R5913</strain>
    </source>
</reference>
<dbReference type="OrthoDB" id="7361990at2"/>
<organism evidence="2 3">
    <name type="scientific">Hypericibacter terrae</name>
    <dbReference type="NCBI Taxonomy" id="2602015"/>
    <lineage>
        <taxon>Bacteria</taxon>
        <taxon>Pseudomonadati</taxon>
        <taxon>Pseudomonadota</taxon>
        <taxon>Alphaproteobacteria</taxon>
        <taxon>Rhodospirillales</taxon>
        <taxon>Dongiaceae</taxon>
        <taxon>Hypericibacter</taxon>
    </lineage>
</organism>
<dbReference type="InterPro" id="IPR035924">
    <property type="entry name" value="FlaG-like_sf"/>
</dbReference>
<accession>A0A5J6MM28</accession>
<evidence type="ECO:0000313" key="2">
    <source>
        <dbReference type="EMBL" id="QEX18271.1"/>
    </source>
</evidence>
<protein>
    <recommendedName>
        <fullName evidence="4">Flagellar protein FlaG</fullName>
    </recommendedName>
</protein>
<sequence length="115" mass="12293">MEIRGISPLPAPAQSNDPSSLPSGGAASSEALTAQRQAVAERDLTDAVSTAPAMEMPKLPLTRAELSVDRAAQRYVARIVDRNNGKMVAEYPTEAQLKLYAISRELLGKLMKAEA</sequence>
<dbReference type="EMBL" id="CP042906">
    <property type="protein sequence ID" value="QEX18271.1"/>
    <property type="molecule type" value="Genomic_DNA"/>
</dbReference>
<name>A0A5J6MM28_9PROT</name>
<dbReference type="AlphaFoldDB" id="A0A5J6MM28"/>
<proteinExistence type="predicted"/>
<evidence type="ECO:0008006" key="4">
    <source>
        <dbReference type="Google" id="ProtNLM"/>
    </source>
</evidence>
<dbReference type="RefSeq" id="WP_151178450.1">
    <property type="nucleotide sequence ID" value="NZ_CP042906.1"/>
</dbReference>
<dbReference type="InterPro" id="IPR005186">
    <property type="entry name" value="FlaG"/>
</dbReference>